<dbReference type="InterPro" id="IPR033641">
    <property type="entry name" value="Cas1_I-E"/>
</dbReference>
<dbReference type="GO" id="GO:0003677">
    <property type="term" value="F:DNA binding"/>
    <property type="evidence" value="ECO:0007669"/>
    <property type="project" value="UniProtKB-KW"/>
</dbReference>
<gene>
    <name evidence="8" type="primary">cas1</name>
    <name evidence="9" type="ORF">EDD28_1530</name>
</gene>
<comment type="subunit">
    <text evidence="8">Homodimer, forms a heterotetramer with a Cas2 homodimer.</text>
</comment>
<organism evidence="9 10">
    <name type="scientific">Salana multivorans</name>
    <dbReference type="NCBI Taxonomy" id="120377"/>
    <lineage>
        <taxon>Bacteria</taxon>
        <taxon>Bacillati</taxon>
        <taxon>Actinomycetota</taxon>
        <taxon>Actinomycetes</taxon>
        <taxon>Micrococcales</taxon>
        <taxon>Beutenbergiaceae</taxon>
        <taxon>Salana</taxon>
    </lineage>
</organism>
<dbReference type="GO" id="GO:0046872">
    <property type="term" value="F:metal ion binding"/>
    <property type="evidence" value="ECO:0007669"/>
    <property type="project" value="UniProtKB-UniRule"/>
</dbReference>
<evidence type="ECO:0000256" key="7">
    <source>
        <dbReference type="ARBA" id="ARBA00023125"/>
    </source>
</evidence>
<dbReference type="RefSeq" id="WP_123739048.1">
    <property type="nucleotide sequence ID" value="NZ_RKHQ01000001.1"/>
</dbReference>
<comment type="cofactor">
    <cofactor evidence="8">
        <name>Mg(2+)</name>
        <dbReference type="ChEBI" id="CHEBI:18420"/>
    </cofactor>
    <cofactor evidence="8">
        <name>Mn(2+)</name>
        <dbReference type="ChEBI" id="CHEBI:29035"/>
    </cofactor>
</comment>
<dbReference type="InterPro" id="IPR002729">
    <property type="entry name" value="CRISPR-assoc_Cas1"/>
</dbReference>
<evidence type="ECO:0000256" key="8">
    <source>
        <dbReference type="HAMAP-Rule" id="MF_01470"/>
    </source>
</evidence>
<protein>
    <recommendedName>
        <fullName evidence="8">CRISPR-associated endonuclease Cas1</fullName>
        <ecNumber evidence="8">3.1.-.-</ecNumber>
    </recommendedName>
</protein>
<dbReference type="InterPro" id="IPR042211">
    <property type="entry name" value="CRISPR-assoc_Cas1_N"/>
</dbReference>
<evidence type="ECO:0000256" key="1">
    <source>
        <dbReference type="ARBA" id="ARBA00022722"/>
    </source>
</evidence>
<evidence type="ECO:0000313" key="9">
    <source>
        <dbReference type="EMBL" id="ROR96937.1"/>
    </source>
</evidence>
<sequence length="322" mass="34706">MTIPGARPPSPSELVRVADRVTFLYVEHALLSRQDSAVTITSDRGVVHVPAAQLTCLLIGPGCRLTHHAVMLLADSGSTIVWVGEKGVRFYAAGRGLSRSSSLLEAQARLVTNTRSRLAVARAMYEIRFPGEDVARLSMEQLRGREGARVKRVYREHSDRTGIAWQRRDYRPDDFDASDAVNKALSAANAALYGVVHSVIVALGCSPGLGFVHSGGDLAFVHDVADLYKAYTSIPVAFDVAAVATDADDIGALARRMMRDVLVEERVLEQCVRDVRRLLGASQDDPEAEAWAEIVALWDGGSGVVPAGVNYGDDGPGGLVDW</sequence>
<keyword evidence="10" id="KW-1185">Reference proteome</keyword>
<evidence type="ECO:0000313" key="10">
    <source>
        <dbReference type="Proteomes" id="UP000275356"/>
    </source>
</evidence>
<evidence type="ECO:0000256" key="5">
    <source>
        <dbReference type="ARBA" id="ARBA00022842"/>
    </source>
</evidence>
<dbReference type="NCBIfam" id="TIGR00287">
    <property type="entry name" value="cas1"/>
    <property type="match status" value="1"/>
</dbReference>
<feature type="binding site" evidence="8">
    <location>
        <position position="213"/>
    </location>
    <ligand>
        <name>Mn(2+)</name>
        <dbReference type="ChEBI" id="CHEBI:29035"/>
    </ligand>
</feature>
<dbReference type="Pfam" id="PF01867">
    <property type="entry name" value="Cas_Cas1"/>
    <property type="match status" value="2"/>
</dbReference>
<dbReference type="GO" id="GO:0004520">
    <property type="term" value="F:DNA endonuclease activity"/>
    <property type="evidence" value="ECO:0007669"/>
    <property type="project" value="InterPro"/>
</dbReference>
<accession>A0A3N2DB33</accession>
<dbReference type="Gene3D" id="3.100.10.20">
    <property type="entry name" value="CRISPR-associated endonuclease Cas1, N-terminal domain"/>
    <property type="match status" value="1"/>
</dbReference>
<dbReference type="EC" id="3.1.-.-" evidence="8"/>
<feature type="binding site" evidence="8">
    <location>
        <position position="146"/>
    </location>
    <ligand>
        <name>Mn(2+)</name>
        <dbReference type="ChEBI" id="CHEBI:29035"/>
    </ligand>
</feature>
<dbReference type="InterPro" id="IPR042206">
    <property type="entry name" value="CRISPR-assoc_Cas1_C"/>
</dbReference>
<evidence type="ECO:0000256" key="4">
    <source>
        <dbReference type="ARBA" id="ARBA00022801"/>
    </source>
</evidence>
<keyword evidence="2 8" id="KW-0479">Metal-binding</keyword>
<dbReference type="CDD" id="cd09719">
    <property type="entry name" value="Cas1_I-E"/>
    <property type="match status" value="1"/>
</dbReference>
<keyword evidence="7 8" id="KW-0238">DNA-binding</keyword>
<name>A0A3N2DB33_9MICO</name>
<evidence type="ECO:0000256" key="6">
    <source>
        <dbReference type="ARBA" id="ARBA00023118"/>
    </source>
</evidence>
<keyword evidence="1 8" id="KW-0540">Nuclease</keyword>
<comment type="function">
    <text evidence="8">CRISPR (clustered regularly interspaced short palindromic repeat), is an adaptive immune system that provides protection against mobile genetic elements (viruses, transposable elements and conjugative plasmids). CRISPR clusters contain spacers, sequences complementary to antecedent mobile elements, and target invading nucleic acids. CRISPR clusters are transcribed and processed into CRISPR RNA (crRNA). Acts as a dsDNA endonuclease. Involved in the integration of spacer DNA into the CRISPR cassette.</text>
</comment>
<dbReference type="NCBIfam" id="TIGR03638">
    <property type="entry name" value="cas1_ECOLI"/>
    <property type="match status" value="1"/>
</dbReference>
<dbReference type="GO" id="GO:0051607">
    <property type="term" value="P:defense response to virus"/>
    <property type="evidence" value="ECO:0007669"/>
    <property type="project" value="UniProtKB-UniRule"/>
</dbReference>
<dbReference type="Proteomes" id="UP000275356">
    <property type="component" value="Unassembled WGS sequence"/>
</dbReference>
<keyword evidence="4 8" id="KW-0378">Hydrolase</keyword>
<dbReference type="PANTHER" id="PTHR34353:SF3">
    <property type="entry name" value="CRISPR-ASSOCIATED ENDONUCLEASE CAS1"/>
    <property type="match status" value="1"/>
</dbReference>
<keyword evidence="8" id="KW-0464">Manganese</keyword>
<reference evidence="9 10" key="1">
    <citation type="submission" date="2018-11" db="EMBL/GenBank/DDBJ databases">
        <title>Sequencing the genomes of 1000 actinobacteria strains.</title>
        <authorList>
            <person name="Klenk H.-P."/>
        </authorList>
    </citation>
    <scope>NUCLEOTIDE SEQUENCE [LARGE SCALE GENOMIC DNA]</scope>
    <source>
        <strain evidence="9 10">DSM 13521</strain>
    </source>
</reference>
<dbReference type="GO" id="GO:0016787">
    <property type="term" value="F:hydrolase activity"/>
    <property type="evidence" value="ECO:0007669"/>
    <property type="project" value="UniProtKB-KW"/>
</dbReference>
<keyword evidence="5 8" id="KW-0460">Magnesium</keyword>
<dbReference type="GO" id="GO:0043571">
    <property type="term" value="P:maintenance of CRISPR repeat elements"/>
    <property type="evidence" value="ECO:0007669"/>
    <property type="project" value="UniProtKB-UniRule"/>
</dbReference>
<dbReference type="PANTHER" id="PTHR34353">
    <property type="entry name" value="CRISPR-ASSOCIATED ENDONUCLEASE CAS1 1"/>
    <property type="match status" value="1"/>
</dbReference>
<dbReference type="Gene3D" id="1.20.120.920">
    <property type="entry name" value="CRISPR-associated endonuclease Cas1, C-terminal domain"/>
    <property type="match status" value="1"/>
</dbReference>
<feature type="binding site" evidence="8">
    <location>
        <position position="226"/>
    </location>
    <ligand>
        <name>Mn(2+)</name>
        <dbReference type="ChEBI" id="CHEBI:29035"/>
    </ligand>
</feature>
<keyword evidence="6 8" id="KW-0051">Antiviral defense</keyword>
<keyword evidence="3 8" id="KW-0255">Endonuclease</keyword>
<proteinExistence type="inferred from homology"/>
<evidence type="ECO:0000256" key="3">
    <source>
        <dbReference type="ARBA" id="ARBA00022759"/>
    </source>
</evidence>
<dbReference type="OrthoDB" id="9777847at2"/>
<dbReference type="InterPro" id="IPR019851">
    <property type="entry name" value="CRISPR-assoc_Cas1_ECOLI"/>
</dbReference>
<dbReference type="HAMAP" id="MF_01470">
    <property type="entry name" value="Cas1"/>
    <property type="match status" value="1"/>
</dbReference>
<dbReference type="InterPro" id="IPR050646">
    <property type="entry name" value="Cas1"/>
</dbReference>
<comment type="caution">
    <text evidence="9">The sequence shown here is derived from an EMBL/GenBank/DDBJ whole genome shotgun (WGS) entry which is preliminary data.</text>
</comment>
<comment type="similarity">
    <text evidence="8">Belongs to the CRISPR-associated endonuclease Cas1 family.</text>
</comment>
<dbReference type="AlphaFoldDB" id="A0A3N2DB33"/>
<dbReference type="EMBL" id="RKHQ01000001">
    <property type="protein sequence ID" value="ROR96937.1"/>
    <property type="molecule type" value="Genomic_DNA"/>
</dbReference>
<evidence type="ECO:0000256" key="2">
    <source>
        <dbReference type="ARBA" id="ARBA00022723"/>
    </source>
</evidence>